<comment type="caution">
    <text evidence="8">The sequence shown here is derived from an EMBL/GenBank/DDBJ whole genome shotgun (WGS) entry which is preliminary data.</text>
</comment>
<sequence length="378" mass="39812">MTPGRITTQGALLWKPGTRSGWSVEEIQIDPPKSGEARVKLAASGLCHSDDHLDTGDVDLGGWAPVLGGHEGAGIVQEVAPDVTAVRPGDHVVLSFMPSCGQCAMCVKGYSTLCELGAGVLRGTSPDGTHRIFARGQGVGCMSYLGTFSPYVCVSANALVKIDESVPLDKAALLGCGVPTGWGSSVYAADMEIGDIVVVIGTGGVGMNAVQGARHKGASVIIAVDPAPFKREQAPIFGATHTVESWGEAKTLVDRLTNGQGADRVIVTIGVVPPEVMHPAQSMTRRGGTIVLTGVVPMGVREIPLDLFDYVMSGKRLHGTLYGDTNARADIPLLARLYRDGALRLDELVTRTYRLEDINQAFADMHNGANLRGVIVYD</sequence>
<dbReference type="Gene3D" id="3.90.180.10">
    <property type="entry name" value="Medium-chain alcohol dehydrogenases, catalytic domain"/>
    <property type="match status" value="1"/>
</dbReference>
<evidence type="ECO:0000256" key="3">
    <source>
        <dbReference type="ARBA" id="ARBA00022833"/>
    </source>
</evidence>
<dbReference type="GO" id="GO:0005829">
    <property type="term" value="C:cytosol"/>
    <property type="evidence" value="ECO:0007669"/>
    <property type="project" value="TreeGrafter"/>
</dbReference>
<dbReference type="AlphaFoldDB" id="A0A840QJB3"/>
<dbReference type="InterPro" id="IPR011032">
    <property type="entry name" value="GroES-like_sf"/>
</dbReference>
<dbReference type="InterPro" id="IPR023921">
    <property type="entry name" value="ADH_Zn_actinomycetes"/>
</dbReference>
<evidence type="ECO:0000259" key="7">
    <source>
        <dbReference type="SMART" id="SM00829"/>
    </source>
</evidence>
<keyword evidence="3 6" id="KW-0862">Zinc</keyword>
<dbReference type="NCBIfam" id="TIGR03989">
    <property type="entry name" value="Rxyl_3153"/>
    <property type="match status" value="1"/>
</dbReference>
<keyword evidence="2 6" id="KW-0479">Metal-binding</keyword>
<dbReference type="Proteomes" id="UP000584374">
    <property type="component" value="Unassembled WGS sequence"/>
</dbReference>
<proteinExistence type="inferred from homology"/>
<dbReference type="SUPFAM" id="SSF51735">
    <property type="entry name" value="NAD(P)-binding Rossmann-fold domains"/>
    <property type="match status" value="1"/>
</dbReference>
<evidence type="ECO:0000256" key="1">
    <source>
        <dbReference type="ARBA" id="ARBA00008072"/>
    </source>
</evidence>
<dbReference type="GO" id="GO:0051903">
    <property type="term" value="F:S-(hydroxymethyl)glutathione dehydrogenase [NAD(P)+] activity"/>
    <property type="evidence" value="ECO:0007669"/>
    <property type="project" value="TreeGrafter"/>
</dbReference>
<evidence type="ECO:0000256" key="5">
    <source>
        <dbReference type="ARBA" id="ARBA00023027"/>
    </source>
</evidence>
<evidence type="ECO:0000313" key="8">
    <source>
        <dbReference type="EMBL" id="MBB5158935.1"/>
    </source>
</evidence>
<dbReference type="SUPFAM" id="SSF50129">
    <property type="entry name" value="GroES-like"/>
    <property type="match status" value="2"/>
</dbReference>
<dbReference type="InterPro" id="IPR013149">
    <property type="entry name" value="ADH-like_C"/>
</dbReference>
<organism evidence="8 9">
    <name type="scientific">Saccharopolyspora phatthalungensis</name>
    <dbReference type="NCBI Taxonomy" id="664693"/>
    <lineage>
        <taxon>Bacteria</taxon>
        <taxon>Bacillati</taxon>
        <taxon>Actinomycetota</taxon>
        <taxon>Actinomycetes</taxon>
        <taxon>Pseudonocardiales</taxon>
        <taxon>Pseudonocardiaceae</taxon>
        <taxon>Saccharopolyspora</taxon>
    </lineage>
</organism>
<dbReference type="SMART" id="SM00829">
    <property type="entry name" value="PKS_ER"/>
    <property type="match status" value="1"/>
</dbReference>
<keyword evidence="4" id="KW-0560">Oxidoreductase</keyword>
<dbReference type="RefSeq" id="WP_221468330.1">
    <property type="nucleotide sequence ID" value="NZ_JACHIW010000002.1"/>
</dbReference>
<dbReference type="InterPro" id="IPR013154">
    <property type="entry name" value="ADH-like_N"/>
</dbReference>
<feature type="domain" description="Enoyl reductase (ER)" evidence="7">
    <location>
        <begin position="17"/>
        <end position="375"/>
    </location>
</feature>
<keyword evidence="9" id="KW-1185">Reference proteome</keyword>
<dbReference type="PROSITE" id="PS00059">
    <property type="entry name" value="ADH_ZINC"/>
    <property type="match status" value="1"/>
</dbReference>
<dbReference type="Gene3D" id="3.40.50.720">
    <property type="entry name" value="NAD(P)-binding Rossmann-like Domain"/>
    <property type="match status" value="1"/>
</dbReference>
<evidence type="ECO:0000313" key="9">
    <source>
        <dbReference type="Proteomes" id="UP000584374"/>
    </source>
</evidence>
<dbReference type="PANTHER" id="PTHR43880">
    <property type="entry name" value="ALCOHOL DEHYDROGENASE"/>
    <property type="match status" value="1"/>
</dbReference>
<reference evidence="8 9" key="1">
    <citation type="submission" date="2020-08" db="EMBL/GenBank/DDBJ databases">
        <title>Sequencing the genomes of 1000 actinobacteria strains.</title>
        <authorList>
            <person name="Klenk H.-P."/>
        </authorList>
    </citation>
    <scope>NUCLEOTIDE SEQUENCE [LARGE SCALE GENOMIC DNA]</scope>
    <source>
        <strain evidence="8 9">DSM 45584</strain>
    </source>
</reference>
<keyword evidence="5" id="KW-0520">NAD</keyword>
<dbReference type="InterPro" id="IPR002328">
    <property type="entry name" value="ADH_Zn_CS"/>
</dbReference>
<comment type="similarity">
    <text evidence="1 6">Belongs to the zinc-containing alcohol dehydrogenase family.</text>
</comment>
<dbReference type="GO" id="GO:0008270">
    <property type="term" value="F:zinc ion binding"/>
    <property type="evidence" value="ECO:0007669"/>
    <property type="project" value="InterPro"/>
</dbReference>
<evidence type="ECO:0000256" key="2">
    <source>
        <dbReference type="ARBA" id="ARBA00022723"/>
    </source>
</evidence>
<gene>
    <name evidence="8" type="ORF">BJ970_006534</name>
</gene>
<dbReference type="InterPro" id="IPR036291">
    <property type="entry name" value="NAD(P)-bd_dom_sf"/>
</dbReference>
<protein>
    <submittedName>
        <fullName evidence="8">NDMA-dependent alcohol dehydrogenase</fullName>
    </submittedName>
</protein>
<dbReference type="InterPro" id="IPR020843">
    <property type="entry name" value="ER"/>
</dbReference>
<name>A0A840QJB3_9PSEU</name>
<dbReference type="Pfam" id="PF08240">
    <property type="entry name" value="ADH_N"/>
    <property type="match status" value="1"/>
</dbReference>
<dbReference type="GO" id="GO:0046294">
    <property type="term" value="P:formaldehyde catabolic process"/>
    <property type="evidence" value="ECO:0007669"/>
    <property type="project" value="TreeGrafter"/>
</dbReference>
<comment type="cofactor">
    <cofactor evidence="6">
        <name>Zn(2+)</name>
        <dbReference type="ChEBI" id="CHEBI:29105"/>
    </cofactor>
</comment>
<dbReference type="EMBL" id="JACHIW010000002">
    <property type="protein sequence ID" value="MBB5158935.1"/>
    <property type="molecule type" value="Genomic_DNA"/>
</dbReference>
<dbReference type="CDD" id="cd08279">
    <property type="entry name" value="Zn_ADH_class_III"/>
    <property type="match status" value="1"/>
</dbReference>
<evidence type="ECO:0000256" key="4">
    <source>
        <dbReference type="ARBA" id="ARBA00023002"/>
    </source>
</evidence>
<evidence type="ECO:0000256" key="6">
    <source>
        <dbReference type="RuleBase" id="RU361277"/>
    </source>
</evidence>
<dbReference type="PANTHER" id="PTHR43880:SF12">
    <property type="entry name" value="ALCOHOL DEHYDROGENASE CLASS-3"/>
    <property type="match status" value="1"/>
</dbReference>
<accession>A0A840QJB3</accession>
<dbReference type="Pfam" id="PF00107">
    <property type="entry name" value="ADH_zinc_N"/>
    <property type="match status" value="1"/>
</dbReference>